<sequence>MTTYQKHKRGLKKKAKEFAILCGVPTCMIIYGPKFKNRLAEVEVWPKEAVGVLLVMFDNYIELAKRRIVMIKGDQNVMDCPKSEIVGGNSYSSQSFLSPCNHSTNQVMIQKDIELADLINKQPNNIYSVKPLDHHNMQLYHHHQPLQMLPYDLGPNHNQLTNVAGDHYLPHQFGGVSAVLQPTLYFDPTAVMINNQRAIYIYGSFMQTMQTYEQCPPLPSNISSQMHDSSHHHHQFNEFYRNMNDLDLKTSRERKALVDHVEGSSY</sequence>
<evidence type="ECO:0000256" key="2">
    <source>
        <dbReference type="ARBA" id="ARBA00023015"/>
    </source>
</evidence>
<dbReference type="InterPro" id="IPR002100">
    <property type="entry name" value="TF_MADSbox"/>
</dbReference>
<dbReference type="Proteomes" id="UP000827721">
    <property type="component" value="Unassembled WGS sequence"/>
</dbReference>
<protein>
    <recommendedName>
        <fullName evidence="6">MADS-box domain-containing protein</fullName>
    </recommendedName>
</protein>
<evidence type="ECO:0000256" key="1">
    <source>
        <dbReference type="ARBA" id="ARBA00004123"/>
    </source>
</evidence>
<evidence type="ECO:0000313" key="7">
    <source>
        <dbReference type="EMBL" id="KAH7519089.1"/>
    </source>
</evidence>
<reference evidence="7 8" key="1">
    <citation type="submission" date="2021-02" db="EMBL/GenBank/DDBJ databases">
        <title>Plant Genome Project.</title>
        <authorList>
            <person name="Zhang R.-G."/>
        </authorList>
    </citation>
    <scope>NUCLEOTIDE SEQUENCE [LARGE SCALE GENOMIC DNA]</scope>
    <source>
        <tissue evidence="7">Leaves</tissue>
    </source>
</reference>
<name>A0ABQ8GZD3_9ROSI</name>
<proteinExistence type="predicted"/>
<comment type="subcellular location">
    <subcellularLocation>
        <location evidence="1">Nucleus</location>
    </subcellularLocation>
</comment>
<evidence type="ECO:0000256" key="5">
    <source>
        <dbReference type="ARBA" id="ARBA00023242"/>
    </source>
</evidence>
<dbReference type="PROSITE" id="PS50066">
    <property type="entry name" value="MADS_BOX_2"/>
    <property type="match status" value="1"/>
</dbReference>
<evidence type="ECO:0000256" key="3">
    <source>
        <dbReference type="ARBA" id="ARBA00023125"/>
    </source>
</evidence>
<accession>A0ABQ8GZD3</accession>
<dbReference type="EMBL" id="JAFEMO010000356">
    <property type="protein sequence ID" value="KAH7519089.1"/>
    <property type="molecule type" value="Genomic_DNA"/>
</dbReference>
<keyword evidence="4" id="KW-0804">Transcription</keyword>
<keyword evidence="2" id="KW-0805">Transcription regulation</keyword>
<gene>
    <name evidence="7" type="ORF">JRO89_XSUnG0138900</name>
</gene>
<keyword evidence="3" id="KW-0238">DNA-binding</keyword>
<organism evidence="7 8">
    <name type="scientific">Xanthoceras sorbifolium</name>
    <dbReference type="NCBI Taxonomy" id="99658"/>
    <lineage>
        <taxon>Eukaryota</taxon>
        <taxon>Viridiplantae</taxon>
        <taxon>Streptophyta</taxon>
        <taxon>Embryophyta</taxon>
        <taxon>Tracheophyta</taxon>
        <taxon>Spermatophyta</taxon>
        <taxon>Magnoliopsida</taxon>
        <taxon>eudicotyledons</taxon>
        <taxon>Gunneridae</taxon>
        <taxon>Pentapetalae</taxon>
        <taxon>rosids</taxon>
        <taxon>malvids</taxon>
        <taxon>Sapindales</taxon>
        <taxon>Sapindaceae</taxon>
        <taxon>Xanthoceroideae</taxon>
        <taxon>Xanthoceras</taxon>
    </lineage>
</organism>
<keyword evidence="8" id="KW-1185">Reference proteome</keyword>
<comment type="caution">
    <text evidence="7">The sequence shown here is derived from an EMBL/GenBank/DDBJ whole genome shotgun (WGS) entry which is preliminary data.</text>
</comment>
<dbReference type="Pfam" id="PF00319">
    <property type="entry name" value="SRF-TF"/>
    <property type="match status" value="1"/>
</dbReference>
<keyword evidence="5" id="KW-0539">Nucleus</keyword>
<dbReference type="InterPro" id="IPR036879">
    <property type="entry name" value="TF_MADSbox_sf"/>
</dbReference>
<evidence type="ECO:0000256" key="4">
    <source>
        <dbReference type="ARBA" id="ARBA00023163"/>
    </source>
</evidence>
<evidence type="ECO:0000313" key="8">
    <source>
        <dbReference type="Proteomes" id="UP000827721"/>
    </source>
</evidence>
<dbReference type="Gene3D" id="3.40.1810.10">
    <property type="entry name" value="Transcription factor, MADS-box"/>
    <property type="match status" value="1"/>
</dbReference>
<dbReference type="SUPFAM" id="SSF55455">
    <property type="entry name" value="SRF-like"/>
    <property type="match status" value="1"/>
</dbReference>
<evidence type="ECO:0000259" key="6">
    <source>
        <dbReference type="PROSITE" id="PS50066"/>
    </source>
</evidence>
<feature type="domain" description="MADS-box" evidence="6">
    <location>
        <begin position="1"/>
        <end position="34"/>
    </location>
</feature>